<organism evidence="1 2">
    <name type="scientific">Austropuccinia psidii MF-1</name>
    <dbReference type="NCBI Taxonomy" id="1389203"/>
    <lineage>
        <taxon>Eukaryota</taxon>
        <taxon>Fungi</taxon>
        <taxon>Dikarya</taxon>
        <taxon>Basidiomycota</taxon>
        <taxon>Pucciniomycotina</taxon>
        <taxon>Pucciniomycetes</taxon>
        <taxon>Pucciniales</taxon>
        <taxon>Sphaerophragmiaceae</taxon>
        <taxon>Austropuccinia</taxon>
    </lineage>
</organism>
<dbReference type="InterPro" id="IPR043502">
    <property type="entry name" value="DNA/RNA_pol_sf"/>
</dbReference>
<proteinExistence type="predicted"/>
<dbReference type="SUPFAM" id="SSF56672">
    <property type="entry name" value="DNA/RNA polymerases"/>
    <property type="match status" value="1"/>
</dbReference>
<dbReference type="Gene3D" id="3.30.70.270">
    <property type="match status" value="1"/>
</dbReference>
<evidence type="ECO:0000313" key="1">
    <source>
        <dbReference type="EMBL" id="MBW0558336.1"/>
    </source>
</evidence>
<reference evidence="1" key="1">
    <citation type="submission" date="2021-03" db="EMBL/GenBank/DDBJ databases">
        <title>Draft genome sequence of rust myrtle Austropuccinia psidii MF-1, a brazilian biotype.</title>
        <authorList>
            <person name="Quecine M.C."/>
            <person name="Pachon D.M.R."/>
            <person name="Bonatelli M.L."/>
            <person name="Correr F.H."/>
            <person name="Franceschini L.M."/>
            <person name="Leite T.F."/>
            <person name="Margarido G.R.A."/>
            <person name="Almeida C.A."/>
            <person name="Ferrarezi J.A."/>
            <person name="Labate C.A."/>
        </authorList>
    </citation>
    <scope>NUCLEOTIDE SEQUENCE</scope>
    <source>
        <strain evidence="1">MF-1</strain>
    </source>
</reference>
<dbReference type="Gene3D" id="3.10.10.10">
    <property type="entry name" value="HIV Type 1 Reverse Transcriptase, subunit A, domain 1"/>
    <property type="match status" value="1"/>
</dbReference>
<accession>A0A9Q3PFM0</accession>
<comment type="caution">
    <text evidence="1">The sequence shown here is derived from an EMBL/GenBank/DDBJ whole genome shotgun (WGS) entry which is preliminary data.</text>
</comment>
<gene>
    <name evidence="1" type="ORF">O181_098051</name>
</gene>
<protein>
    <submittedName>
        <fullName evidence="1">Uncharacterized protein</fullName>
    </submittedName>
</protein>
<name>A0A9Q3PFM0_9BASI</name>
<dbReference type="InterPro" id="IPR043128">
    <property type="entry name" value="Rev_trsase/Diguanyl_cyclase"/>
</dbReference>
<dbReference type="EMBL" id="AVOT02066551">
    <property type="protein sequence ID" value="MBW0558336.1"/>
    <property type="molecule type" value="Genomic_DNA"/>
</dbReference>
<dbReference type="Proteomes" id="UP000765509">
    <property type="component" value="Unassembled WGS sequence"/>
</dbReference>
<keyword evidence="2" id="KW-1185">Reference proteome</keyword>
<evidence type="ECO:0000313" key="2">
    <source>
        <dbReference type="Proteomes" id="UP000765509"/>
    </source>
</evidence>
<sequence length="90" mass="10640">MWKDLIHQCSEVLETSNEIEKHINEPLDIVVIRNMGHNEMAEITTQFFITWNDGKYILWEDLRALNNYTKADRYPIPRISHALDKLAEAK</sequence>
<dbReference type="AlphaFoldDB" id="A0A9Q3PFM0"/>